<reference evidence="7 8" key="1">
    <citation type="submission" date="2020-08" db="EMBL/GenBank/DDBJ databases">
        <title>Sequencing the genomes of 1000 actinobacteria strains.</title>
        <authorList>
            <person name="Klenk H.-P."/>
        </authorList>
    </citation>
    <scope>NUCLEOTIDE SEQUENCE [LARGE SCALE GENOMIC DNA]</scope>
    <source>
        <strain evidence="7 8">DSM 45298</strain>
    </source>
</reference>
<dbReference type="PANTHER" id="PTHR43343">
    <property type="entry name" value="PEPTIDASE S12"/>
    <property type="match status" value="1"/>
</dbReference>
<comment type="similarity">
    <text evidence="1">Belongs to the peptidase S1C family.</text>
</comment>
<keyword evidence="5" id="KW-0812">Transmembrane</keyword>
<dbReference type="InterPro" id="IPR051201">
    <property type="entry name" value="Chloro_Bact_Ser_Proteases"/>
</dbReference>
<dbReference type="EC" id="3.4.21.-" evidence="7"/>
<name>A0A840F4Z7_9ACTN</name>
<feature type="transmembrane region" description="Helical" evidence="5">
    <location>
        <begin position="116"/>
        <end position="139"/>
    </location>
</feature>
<feature type="compositionally biased region" description="Polar residues" evidence="4">
    <location>
        <begin position="142"/>
        <end position="162"/>
    </location>
</feature>
<dbReference type="PANTHER" id="PTHR43343:SF3">
    <property type="entry name" value="PROTEASE DO-LIKE 8, CHLOROPLASTIC"/>
    <property type="match status" value="1"/>
</dbReference>
<keyword evidence="5" id="KW-0472">Membrane</keyword>
<dbReference type="InterPro" id="IPR036034">
    <property type="entry name" value="PDZ_sf"/>
</dbReference>
<proteinExistence type="inferred from homology"/>
<dbReference type="PROSITE" id="PS50106">
    <property type="entry name" value="PDZ"/>
    <property type="match status" value="1"/>
</dbReference>
<protein>
    <submittedName>
        <fullName evidence="7">Putative serine protease PepD</fullName>
        <ecNumber evidence="7">3.4.21.-</ecNumber>
    </submittedName>
</protein>
<feature type="compositionally biased region" description="Polar residues" evidence="4">
    <location>
        <begin position="10"/>
        <end position="32"/>
    </location>
</feature>
<dbReference type="GO" id="GO:0004252">
    <property type="term" value="F:serine-type endopeptidase activity"/>
    <property type="evidence" value="ECO:0007669"/>
    <property type="project" value="InterPro"/>
</dbReference>
<comment type="caution">
    <text evidence="7">The sequence shown here is derived from an EMBL/GenBank/DDBJ whole genome shotgun (WGS) entry which is preliminary data.</text>
</comment>
<evidence type="ECO:0000313" key="8">
    <source>
        <dbReference type="Proteomes" id="UP000551501"/>
    </source>
</evidence>
<evidence type="ECO:0000256" key="1">
    <source>
        <dbReference type="ARBA" id="ARBA00010541"/>
    </source>
</evidence>
<feature type="compositionally biased region" description="Gly residues" evidence="4">
    <location>
        <begin position="96"/>
        <end position="109"/>
    </location>
</feature>
<dbReference type="AlphaFoldDB" id="A0A840F4Z7"/>
<evidence type="ECO:0000256" key="4">
    <source>
        <dbReference type="SAM" id="MobiDB-lite"/>
    </source>
</evidence>
<evidence type="ECO:0000256" key="3">
    <source>
        <dbReference type="ARBA" id="ARBA00022801"/>
    </source>
</evidence>
<dbReference type="Gene3D" id="2.30.42.10">
    <property type="match status" value="1"/>
</dbReference>
<dbReference type="GO" id="GO:0006508">
    <property type="term" value="P:proteolysis"/>
    <property type="evidence" value="ECO:0007669"/>
    <property type="project" value="UniProtKB-KW"/>
</dbReference>
<dbReference type="Pfam" id="PF13180">
    <property type="entry name" value="PDZ_2"/>
    <property type="match status" value="1"/>
</dbReference>
<dbReference type="Pfam" id="PF13365">
    <property type="entry name" value="Trypsin_2"/>
    <property type="match status" value="1"/>
</dbReference>
<gene>
    <name evidence="7" type="ORF">BKA16_004266</name>
</gene>
<dbReference type="InterPro" id="IPR009003">
    <property type="entry name" value="Peptidase_S1_PA"/>
</dbReference>
<dbReference type="EMBL" id="JACIFP010000001">
    <property type="protein sequence ID" value="MBB4137714.1"/>
    <property type="molecule type" value="Genomic_DNA"/>
</dbReference>
<dbReference type="SUPFAM" id="SSF50494">
    <property type="entry name" value="Trypsin-like serine proteases"/>
    <property type="match status" value="1"/>
</dbReference>
<dbReference type="SMART" id="SM00228">
    <property type="entry name" value="PDZ"/>
    <property type="match status" value="1"/>
</dbReference>
<dbReference type="RefSeq" id="WP_183372540.1">
    <property type="nucleotide sequence ID" value="NZ_BAABHL010000001.1"/>
</dbReference>
<evidence type="ECO:0000313" key="7">
    <source>
        <dbReference type="EMBL" id="MBB4137714.1"/>
    </source>
</evidence>
<dbReference type="InterPro" id="IPR043504">
    <property type="entry name" value="Peptidase_S1_PA_chymotrypsin"/>
</dbReference>
<feature type="domain" description="PDZ" evidence="6">
    <location>
        <begin position="365"/>
        <end position="449"/>
    </location>
</feature>
<keyword evidence="2 7" id="KW-0645">Protease</keyword>
<dbReference type="Gene3D" id="2.40.10.10">
    <property type="entry name" value="Trypsin-like serine proteases"/>
    <property type="match status" value="2"/>
</dbReference>
<dbReference type="PRINTS" id="PR00834">
    <property type="entry name" value="PROTEASES2C"/>
</dbReference>
<evidence type="ECO:0000256" key="5">
    <source>
        <dbReference type="SAM" id="Phobius"/>
    </source>
</evidence>
<dbReference type="InterPro" id="IPR001940">
    <property type="entry name" value="Peptidase_S1C"/>
</dbReference>
<dbReference type="InterPro" id="IPR001478">
    <property type="entry name" value="PDZ"/>
</dbReference>
<feature type="region of interest" description="Disordered" evidence="4">
    <location>
        <begin position="1"/>
        <end position="109"/>
    </location>
</feature>
<keyword evidence="8" id="KW-1185">Reference proteome</keyword>
<organism evidence="7 8">
    <name type="scientific">Gordonia humi</name>
    <dbReference type="NCBI Taxonomy" id="686429"/>
    <lineage>
        <taxon>Bacteria</taxon>
        <taxon>Bacillati</taxon>
        <taxon>Actinomycetota</taxon>
        <taxon>Actinomycetes</taxon>
        <taxon>Mycobacteriales</taxon>
        <taxon>Gordoniaceae</taxon>
        <taxon>Gordonia</taxon>
    </lineage>
</organism>
<keyword evidence="5" id="KW-1133">Transmembrane helix</keyword>
<feature type="region of interest" description="Disordered" evidence="4">
    <location>
        <begin position="141"/>
        <end position="171"/>
    </location>
</feature>
<accession>A0A840F4Z7</accession>
<evidence type="ECO:0000259" key="6">
    <source>
        <dbReference type="PROSITE" id="PS50106"/>
    </source>
</evidence>
<sequence>MNDGAYRDTSAGNDDFTGQQPASPNPYSQGQYGENPFGRPTSTPGTGGFGAQPYGAPAAPQSPQPTTPYAGAPYSGQGTGQFGSVPPNPPPTSPFGGAGDGSGGGGGKRGNGGKKFLVGAAAVVVLAGAAGAGAGALVANSDGASSAPSTSVAAGATETAQPTAAPGSVQETANRVLPSVVSILVSDGRQEGSGSGVVLDSDGVILTNNHVVAGAQQVLVTFNDGSRAPAKVLGADPVSDIAVIKADKTGLTPITIGASKNLSVGQDVIAIGSPLGLAGTVTTGIISALNRPVSTSGTDGSQESVIDAIQTDAAINPGNSGGALINASGALIGINTAIATTGAEGESGSIGLGFAIPIDQAMRVAKELQASGKATQASLGVSVRPNTDVEKPGALVASVVRGGAAEKAGIPNGALITGVDDRKISTSEALVAAIRSYAPNDTVKVTYSVRDQSKTAEATLGTM</sequence>
<dbReference type="Proteomes" id="UP000551501">
    <property type="component" value="Unassembled WGS sequence"/>
</dbReference>
<keyword evidence="3 7" id="KW-0378">Hydrolase</keyword>
<dbReference type="SUPFAM" id="SSF50156">
    <property type="entry name" value="PDZ domain-like"/>
    <property type="match status" value="1"/>
</dbReference>
<evidence type="ECO:0000256" key="2">
    <source>
        <dbReference type="ARBA" id="ARBA00022670"/>
    </source>
</evidence>